<dbReference type="Pfam" id="PF00501">
    <property type="entry name" value="AMP-binding"/>
    <property type="match status" value="1"/>
</dbReference>
<dbReference type="InterPro" id="IPR045851">
    <property type="entry name" value="AMP-bd_C_sf"/>
</dbReference>
<comment type="caution">
    <text evidence="2">The sequence shown here is derived from an EMBL/GenBank/DDBJ whole genome shotgun (WGS) entry which is preliminary data.</text>
</comment>
<dbReference type="PANTHER" id="PTHR45527:SF1">
    <property type="entry name" value="FATTY ACID SYNTHASE"/>
    <property type="match status" value="1"/>
</dbReference>
<keyword evidence="3" id="KW-1185">Reference proteome</keyword>
<dbReference type="InterPro" id="IPR020845">
    <property type="entry name" value="AMP-binding_CS"/>
</dbReference>
<dbReference type="InterPro" id="IPR010071">
    <property type="entry name" value="AA_adenyl_dom"/>
</dbReference>
<evidence type="ECO:0000313" key="2">
    <source>
        <dbReference type="EMBL" id="MDF4026969.1"/>
    </source>
</evidence>
<accession>A0ABT6BG85</accession>
<dbReference type="PANTHER" id="PTHR45527">
    <property type="entry name" value="NONRIBOSOMAL PEPTIDE SYNTHETASE"/>
    <property type="match status" value="1"/>
</dbReference>
<feature type="non-terminal residue" evidence="2">
    <location>
        <position position="1"/>
    </location>
</feature>
<dbReference type="SUPFAM" id="SSF56801">
    <property type="entry name" value="Acetyl-CoA synthetase-like"/>
    <property type="match status" value="1"/>
</dbReference>
<dbReference type="Proteomes" id="UP001528850">
    <property type="component" value="Unassembled WGS sequence"/>
</dbReference>
<dbReference type="InterPro" id="IPR020459">
    <property type="entry name" value="AMP-binding"/>
</dbReference>
<sequence length="303" mass="33271">PAHAPLLGASEPTSRSLAYVMYTSGSTGQPKGVMVEHRNVLRLVVNNHFAPLGPDDCVAHCANPAFDASTWEIWGGLLNGASVRVVEKEVVLDPVRLDRCLRESAVSALWLTVGLFNEYVDELAESFAGLRYLLVGGDALDARTIRRLLSRERRPRHVINGYGPTETTTFACTHEIDAVPPESRTIPIGRPIANTRVYVLDERGEPVPVGVAGELHVGGPGVARGYLNRPELTAERFVADPFSDEAEARMYRTGDRVRYRADGVIEFLGRTDGQLKLRGFRVEPGEIEARLHECEGVRQAHVA</sequence>
<feature type="domain" description="AMP-dependent synthetase/ligase" evidence="1">
    <location>
        <begin position="11"/>
        <end position="227"/>
    </location>
</feature>
<organism evidence="2 3">
    <name type="scientific">Luteibacter sahnii</name>
    <dbReference type="NCBI Taxonomy" id="3021977"/>
    <lineage>
        <taxon>Bacteria</taxon>
        <taxon>Pseudomonadati</taxon>
        <taxon>Pseudomonadota</taxon>
        <taxon>Gammaproteobacteria</taxon>
        <taxon>Lysobacterales</taxon>
        <taxon>Rhodanobacteraceae</taxon>
        <taxon>Luteibacter</taxon>
    </lineage>
</organism>
<evidence type="ECO:0000313" key="3">
    <source>
        <dbReference type="Proteomes" id="UP001528850"/>
    </source>
</evidence>
<proteinExistence type="predicted"/>
<evidence type="ECO:0000259" key="1">
    <source>
        <dbReference type="Pfam" id="PF00501"/>
    </source>
</evidence>
<name>A0ABT6BG85_9GAMM</name>
<dbReference type="Gene3D" id="3.40.50.12780">
    <property type="entry name" value="N-terminal domain of ligase-like"/>
    <property type="match status" value="1"/>
</dbReference>
<protein>
    <submittedName>
        <fullName evidence="2">Amino acid adenylation domain-containing protein</fullName>
    </submittedName>
</protein>
<dbReference type="PRINTS" id="PR00154">
    <property type="entry name" value="AMPBINDING"/>
</dbReference>
<dbReference type="Gene3D" id="3.30.300.30">
    <property type="match status" value="1"/>
</dbReference>
<feature type="non-terminal residue" evidence="2">
    <location>
        <position position="303"/>
    </location>
</feature>
<gene>
    <name evidence="2" type="ORF">P3W24_18525</name>
</gene>
<dbReference type="EMBL" id="JARJJS010000024">
    <property type="protein sequence ID" value="MDF4026969.1"/>
    <property type="molecule type" value="Genomic_DNA"/>
</dbReference>
<dbReference type="InterPro" id="IPR000873">
    <property type="entry name" value="AMP-dep_synth/lig_dom"/>
</dbReference>
<dbReference type="InterPro" id="IPR042099">
    <property type="entry name" value="ANL_N_sf"/>
</dbReference>
<reference evidence="2 3" key="1">
    <citation type="journal article" date="2024" name="Curr. Microbiol.">
        <title>Luteibacter sahnii sp. nov., A Novel Yellow-Colored Xanthomonadin Pigment Producing Probiotic Bacterium from Healthy Rice Seed Microbiome.</title>
        <authorList>
            <person name="Jaiswal G."/>
            <person name="Rana R."/>
            <person name="Nayak P.K."/>
            <person name="Chouhan R."/>
            <person name="Gandhi S.G."/>
            <person name="Patel H.K."/>
            <person name="Patil P.B."/>
        </authorList>
    </citation>
    <scope>NUCLEOTIDE SEQUENCE [LARGE SCALE GENOMIC DNA]</scope>
    <source>
        <strain evidence="2 3">PPL201</strain>
    </source>
</reference>
<dbReference type="PROSITE" id="PS00455">
    <property type="entry name" value="AMP_BINDING"/>
    <property type="match status" value="1"/>
</dbReference>
<dbReference type="NCBIfam" id="TIGR01733">
    <property type="entry name" value="AA-adenyl-dom"/>
    <property type="match status" value="1"/>
</dbReference>